<organism evidence="4 5">
    <name type="scientific">Parasitella parasitica</name>
    <dbReference type="NCBI Taxonomy" id="35722"/>
    <lineage>
        <taxon>Eukaryota</taxon>
        <taxon>Fungi</taxon>
        <taxon>Fungi incertae sedis</taxon>
        <taxon>Mucoromycota</taxon>
        <taxon>Mucoromycotina</taxon>
        <taxon>Mucoromycetes</taxon>
        <taxon>Mucorales</taxon>
        <taxon>Mucorineae</taxon>
        <taxon>Mucoraceae</taxon>
        <taxon>Parasitella</taxon>
    </lineage>
</organism>
<keyword evidence="2" id="KW-0812">Transmembrane</keyword>
<evidence type="ECO:0000256" key="1">
    <source>
        <dbReference type="SAM" id="MobiDB-lite"/>
    </source>
</evidence>
<evidence type="ECO:0000313" key="4">
    <source>
        <dbReference type="EMBL" id="CEP13858.1"/>
    </source>
</evidence>
<reference evidence="4 5" key="1">
    <citation type="submission" date="2014-09" db="EMBL/GenBank/DDBJ databases">
        <authorList>
            <person name="Ellenberger Sabrina"/>
        </authorList>
    </citation>
    <scope>NUCLEOTIDE SEQUENCE [LARGE SCALE GENOMIC DNA]</scope>
    <source>
        <strain evidence="4 5">CBS 412.66</strain>
    </source>
</reference>
<gene>
    <name evidence="4" type="primary">PARPA_07993.1 scaffold 31073</name>
</gene>
<accession>A0A0B7N685</accession>
<evidence type="ECO:0000256" key="2">
    <source>
        <dbReference type="SAM" id="Phobius"/>
    </source>
</evidence>
<dbReference type="AlphaFoldDB" id="A0A0B7N685"/>
<keyword evidence="2" id="KW-0472">Membrane</keyword>
<keyword evidence="5" id="KW-1185">Reference proteome</keyword>
<feature type="compositionally biased region" description="Polar residues" evidence="1">
    <location>
        <begin position="22"/>
        <end position="39"/>
    </location>
</feature>
<feature type="transmembrane region" description="Helical" evidence="2">
    <location>
        <begin position="100"/>
        <end position="121"/>
    </location>
</feature>
<dbReference type="EMBL" id="LN730558">
    <property type="protein sequence ID" value="CEP13858.1"/>
    <property type="molecule type" value="Genomic_DNA"/>
</dbReference>
<name>A0A0B7N685_9FUNG</name>
<evidence type="ECO:0000259" key="3">
    <source>
        <dbReference type="Pfam" id="PF06724"/>
    </source>
</evidence>
<dbReference type="Proteomes" id="UP000054107">
    <property type="component" value="Unassembled WGS sequence"/>
</dbReference>
<feature type="transmembrane region" description="Helical" evidence="2">
    <location>
        <begin position="187"/>
        <end position="208"/>
    </location>
</feature>
<feature type="transmembrane region" description="Helical" evidence="2">
    <location>
        <begin position="133"/>
        <end position="158"/>
    </location>
</feature>
<proteinExistence type="predicted"/>
<evidence type="ECO:0000313" key="5">
    <source>
        <dbReference type="Proteomes" id="UP000054107"/>
    </source>
</evidence>
<dbReference type="Pfam" id="PF06724">
    <property type="entry name" value="DUF1206"/>
    <property type="match status" value="2"/>
</dbReference>
<feature type="domain" description="DUF1206" evidence="3">
    <location>
        <begin position="98"/>
        <end position="168"/>
    </location>
</feature>
<dbReference type="OrthoDB" id="18869at2759"/>
<protein>
    <recommendedName>
        <fullName evidence="3">DUF1206 domain-containing protein</fullName>
    </recommendedName>
</protein>
<feature type="transmembrane region" description="Helical" evidence="2">
    <location>
        <begin position="334"/>
        <end position="356"/>
    </location>
</feature>
<feature type="region of interest" description="Disordered" evidence="1">
    <location>
        <begin position="22"/>
        <end position="42"/>
    </location>
</feature>
<dbReference type="InterPro" id="IPR009597">
    <property type="entry name" value="DUF1206"/>
</dbReference>
<feature type="domain" description="DUF1206" evidence="3">
    <location>
        <begin position="287"/>
        <end position="357"/>
    </location>
</feature>
<feature type="transmembrane region" description="Helical" evidence="2">
    <location>
        <begin position="279"/>
        <end position="304"/>
    </location>
</feature>
<sequence length="394" mass="44008">MPINKKSTFVLPIRSDEATSSVSAALSVPGNEQQQQLEGSSPIVRPAAANSEDRLEPSERRIRMLSTLWLQKQWKSAFHTPKGVRPQHFFIVSWLGRLGFIAKGIVYAVMGGLCIATAQHLKGDITGTESPMGAFVFLGLFSIGTPILVVMFIGILFYSVWRFWEGTTGQGYDAQCSHFSNFFRARLSPIVSGIVYIVYLVYIGKLLAQTRDERMKSAVQSTGCFPSCWASSNYWVYRMAVGVFGVAFVIACITQAQNGFSNRWHKDLKVEERSKIEKYIVYFLGHLGFLARSGVFMFVAVFMFKTLRHPTMVSERDAFSDAINQVISAHGGFIGLWFLGIGLILFGAFAVLNAYYKYFPTPPPSRKYVYDERSEIKSTSTSGTSVIERVESNA</sequence>
<feature type="transmembrane region" description="Helical" evidence="2">
    <location>
        <begin position="235"/>
        <end position="258"/>
    </location>
</feature>
<keyword evidence="2" id="KW-1133">Transmembrane helix</keyword>